<evidence type="ECO:0000313" key="3">
    <source>
        <dbReference type="EMBL" id="KAK0513383.1"/>
    </source>
</evidence>
<organism evidence="3 4">
    <name type="scientific">Cladonia borealis</name>
    <dbReference type="NCBI Taxonomy" id="184061"/>
    <lineage>
        <taxon>Eukaryota</taxon>
        <taxon>Fungi</taxon>
        <taxon>Dikarya</taxon>
        <taxon>Ascomycota</taxon>
        <taxon>Pezizomycotina</taxon>
        <taxon>Lecanoromycetes</taxon>
        <taxon>OSLEUM clade</taxon>
        <taxon>Lecanoromycetidae</taxon>
        <taxon>Lecanorales</taxon>
        <taxon>Lecanorineae</taxon>
        <taxon>Cladoniaceae</taxon>
        <taxon>Cladonia</taxon>
    </lineage>
</organism>
<evidence type="ECO:0000259" key="2">
    <source>
        <dbReference type="Pfam" id="PF09044"/>
    </source>
</evidence>
<evidence type="ECO:0000313" key="4">
    <source>
        <dbReference type="Proteomes" id="UP001166286"/>
    </source>
</evidence>
<name>A0AA39R4W8_9LECA</name>
<dbReference type="Proteomes" id="UP001166286">
    <property type="component" value="Unassembled WGS sequence"/>
</dbReference>
<feature type="signal peptide" evidence="1">
    <location>
        <begin position="1"/>
        <end position="21"/>
    </location>
</feature>
<evidence type="ECO:0000256" key="1">
    <source>
        <dbReference type="SAM" id="SignalP"/>
    </source>
</evidence>
<dbReference type="AlphaFoldDB" id="A0AA39R4W8"/>
<gene>
    <name evidence="3" type="ORF">JMJ35_004369</name>
</gene>
<dbReference type="SUPFAM" id="SSF55221">
    <property type="entry name" value="Yeast killer toxins"/>
    <property type="match status" value="1"/>
</dbReference>
<feature type="domain" description="Killer toxin Kp4" evidence="2">
    <location>
        <begin position="19"/>
        <end position="132"/>
    </location>
</feature>
<reference evidence="3" key="1">
    <citation type="submission" date="2023-03" db="EMBL/GenBank/DDBJ databases">
        <title>Complete genome of Cladonia borealis.</title>
        <authorList>
            <person name="Park H."/>
        </authorList>
    </citation>
    <scope>NUCLEOTIDE SEQUENCE</scope>
    <source>
        <strain evidence="3">ANT050790</strain>
    </source>
</reference>
<sequence>MLLKIFTTALALSTFPLLISTLGINCRGASECSIHESETANGLYRLAQYVNTTMPNATYYDDGTKIACLPGSADQNGGNGGLCAYLQNGANATGADLVVLMQGLLKHGCKKCGSIPTTPGNNVNNGELTVNWNSHANHCNGLCG</sequence>
<protein>
    <recommendedName>
        <fullName evidence="2">Killer toxin Kp4 domain-containing protein</fullName>
    </recommendedName>
</protein>
<dbReference type="GO" id="GO:0005576">
    <property type="term" value="C:extracellular region"/>
    <property type="evidence" value="ECO:0007669"/>
    <property type="project" value="InterPro"/>
</dbReference>
<keyword evidence="1" id="KW-0732">Signal</keyword>
<proteinExistence type="predicted"/>
<dbReference type="EMBL" id="JAFEKC020000008">
    <property type="protein sequence ID" value="KAK0513383.1"/>
    <property type="molecule type" value="Genomic_DNA"/>
</dbReference>
<dbReference type="InterPro" id="IPR015131">
    <property type="entry name" value="Killer_tox_Kp4"/>
</dbReference>
<dbReference type="Pfam" id="PF09044">
    <property type="entry name" value="Kp4"/>
    <property type="match status" value="1"/>
</dbReference>
<dbReference type="Gene3D" id="3.30.430.10">
    <property type="entry name" value="Killer Toxin P4, subunit A"/>
    <property type="match status" value="1"/>
</dbReference>
<keyword evidence="4" id="KW-1185">Reference proteome</keyword>
<dbReference type="InterPro" id="IPR011329">
    <property type="entry name" value="Killer_tox_Kp4/SMK"/>
</dbReference>
<comment type="caution">
    <text evidence="3">The sequence shown here is derived from an EMBL/GenBank/DDBJ whole genome shotgun (WGS) entry which is preliminary data.</text>
</comment>
<feature type="chain" id="PRO_5041405785" description="Killer toxin Kp4 domain-containing protein" evidence="1">
    <location>
        <begin position="22"/>
        <end position="144"/>
    </location>
</feature>
<accession>A0AA39R4W8</accession>